<comment type="caution">
    <text evidence="3">The sequence shown here is derived from an EMBL/GenBank/DDBJ whole genome shotgun (WGS) entry which is preliminary data.</text>
</comment>
<organism evidence="3 4">
    <name type="scientific">Peribacillus deserti</name>
    <dbReference type="NCBI Taxonomy" id="673318"/>
    <lineage>
        <taxon>Bacteria</taxon>
        <taxon>Bacillati</taxon>
        <taxon>Bacillota</taxon>
        <taxon>Bacilli</taxon>
        <taxon>Bacillales</taxon>
        <taxon>Bacillaceae</taxon>
        <taxon>Peribacillus</taxon>
    </lineage>
</organism>
<evidence type="ECO:0000256" key="1">
    <source>
        <dbReference type="ARBA" id="ARBA00009199"/>
    </source>
</evidence>
<proteinExistence type="inferred from homology"/>
<dbReference type="OrthoDB" id="9811471at2"/>
<dbReference type="Proteomes" id="UP000234748">
    <property type="component" value="Unassembled WGS sequence"/>
</dbReference>
<dbReference type="InterPro" id="IPR000120">
    <property type="entry name" value="Amidase"/>
</dbReference>
<evidence type="ECO:0000259" key="2">
    <source>
        <dbReference type="Pfam" id="PF01425"/>
    </source>
</evidence>
<dbReference type="EMBL" id="PGUY01000003">
    <property type="protein sequence ID" value="PLT31655.1"/>
    <property type="molecule type" value="Genomic_DNA"/>
</dbReference>
<name>A0A2N5MBG4_9BACI</name>
<dbReference type="PANTHER" id="PTHR11895:SF7">
    <property type="entry name" value="GLUTAMYL-TRNA(GLN) AMIDOTRANSFERASE SUBUNIT A, MITOCHONDRIAL"/>
    <property type="match status" value="1"/>
</dbReference>
<dbReference type="AlphaFoldDB" id="A0A2N5MBG4"/>
<dbReference type="InterPro" id="IPR023631">
    <property type="entry name" value="Amidase_dom"/>
</dbReference>
<sequence>MPAKDLAAKIRNRELSALEVTEAFISRIEERDKSLNSFVYFGYEDALNNARQADRALQAGDEAGIFHGVPSALKDLFGAKPGWISTFGGLKVLKDNVVNHYCAFGERYEKAGGVLLGKTNSPLLGASGMTDNELFGPTRNPFDLTRNPGGSSGGAAAAVADGLLPIAQGSDSGGSTRIPAAWCGLFGFKPSGGRVPFLGRPDGFRTFIFSTEGVLTRNVEDAALGLSVLTGYDDRDPYSVSDKVDFMSALHGSMKGKKIAYSRDFGAYPVDQRVANSVENAVKLFQNAGAIVEEVDIEIPYHQRELSDLFFRTVMRGYIPFFESLKNRGYDLLKDYREDLTPAIIEWMEKSYQSDLRDMYRDQIMRTEMFDAIQKVFRQYDLLVTPTAATLPQLNGPRGKSQGPVEINGVEVDPSLGWAMTYFTNFTGHPSASIPAGLEENLPVGLQIIGKRYGDADVLTASAVFEQLKPWQYIYDICKQRPLEITQYSK</sequence>
<dbReference type="Gene3D" id="3.90.1300.10">
    <property type="entry name" value="Amidase signature (AS) domain"/>
    <property type="match status" value="1"/>
</dbReference>
<accession>A0A2N5MBG4</accession>
<reference evidence="3 4" key="1">
    <citation type="submission" date="2017-11" db="EMBL/GenBank/DDBJ databases">
        <title>Comparitive Functional Genomics of Dry Heat Resistant strains isolated from the Viking Spacecraft.</title>
        <authorList>
            <person name="Seuylemezian A."/>
            <person name="Cooper K."/>
            <person name="Vaishampayan P."/>
        </authorList>
    </citation>
    <scope>NUCLEOTIDE SEQUENCE [LARGE SCALE GENOMIC DNA]</scope>
    <source>
        <strain evidence="3 4">V1-29</strain>
    </source>
</reference>
<comment type="similarity">
    <text evidence="1">Belongs to the amidase family.</text>
</comment>
<dbReference type="SUPFAM" id="SSF75304">
    <property type="entry name" value="Amidase signature (AS) enzymes"/>
    <property type="match status" value="1"/>
</dbReference>
<feature type="domain" description="Amidase" evidence="2">
    <location>
        <begin position="19"/>
        <end position="459"/>
    </location>
</feature>
<keyword evidence="4" id="KW-1185">Reference proteome</keyword>
<gene>
    <name evidence="3" type="ORF">CUU66_01930</name>
</gene>
<evidence type="ECO:0000313" key="3">
    <source>
        <dbReference type="EMBL" id="PLT31655.1"/>
    </source>
</evidence>
<dbReference type="GO" id="GO:0003824">
    <property type="term" value="F:catalytic activity"/>
    <property type="evidence" value="ECO:0007669"/>
    <property type="project" value="InterPro"/>
</dbReference>
<dbReference type="Pfam" id="PF01425">
    <property type="entry name" value="Amidase"/>
    <property type="match status" value="1"/>
</dbReference>
<protein>
    <submittedName>
        <fullName evidence="3">Amidase</fullName>
    </submittedName>
</protein>
<dbReference type="InterPro" id="IPR036928">
    <property type="entry name" value="AS_sf"/>
</dbReference>
<dbReference type="PANTHER" id="PTHR11895">
    <property type="entry name" value="TRANSAMIDASE"/>
    <property type="match status" value="1"/>
</dbReference>
<evidence type="ECO:0000313" key="4">
    <source>
        <dbReference type="Proteomes" id="UP000234748"/>
    </source>
</evidence>